<accession>A0A836BTQ2</accession>
<dbReference type="OrthoDB" id="531511at2759"/>
<name>A0A836BTQ2_9CHLO</name>
<gene>
    <name evidence="1" type="ORF">HYH03_012783</name>
</gene>
<organism evidence="1 2">
    <name type="scientific">Edaphochlamys debaryana</name>
    <dbReference type="NCBI Taxonomy" id="47281"/>
    <lineage>
        <taxon>Eukaryota</taxon>
        <taxon>Viridiplantae</taxon>
        <taxon>Chlorophyta</taxon>
        <taxon>core chlorophytes</taxon>
        <taxon>Chlorophyceae</taxon>
        <taxon>CS clade</taxon>
        <taxon>Chlamydomonadales</taxon>
        <taxon>Chlamydomonadales incertae sedis</taxon>
        <taxon>Edaphochlamys</taxon>
    </lineage>
</organism>
<dbReference type="Proteomes" id="UP000612055">
    <property type="component" value="Unassembled WGS sequence"/>
</dbReference>
<reference evidence="1" key="1">
    <citation type="journal article" date="2020" name="bioRxiv">
        <title>Comparative genomics of Chlamydomonas.</title>
        <authorList>
            <person name="Craig R.J."/>
            <person name="Hasan A.R."/>
            <person name="Ness R.W."/>
            <person name="Keightley P.D."/>
        </authorList>
    </citation>
    <scope>NUCLEOTIDE SEQUENCE</scope>
    <source>
        <strain evidence="1">CCAP 11/70</strain>
    </source>
</reference>
<dbReference type="AlphaFoldDB" id="A0A836BTQ2"/>
<sequence length="344" mass="36282">MDKTEELCGRLPKAMDAAWATAAAERIEDCVSRPIPLVSTSGGPVQQLHLLAVTHDDATNPALLAAAWERLRPDAVALDVQPPYPKSFNRMARAMPPGLLEGLMGAPLGALGAALDAADDVDRLKWHHAILEVVASGASPIHVSEDALVNAFANRDLLFAECIAAAALAARPAPGGGPAVLVHGIDLEEDDPLQAQLEPGDWFTDADVASYRQRLLGAAEGGLRAAVNTWLQGIPAGTSSTVPRQRFVLTRLEQALGRARFNEFQAADAAWRLAHADSKARLQQEAWKTQAAHMLSRLGDIASGRVGGRRCERLLAVVGSAAAVRIRALAEARARAEAATAGAA</sequence>
<dbReference type="EMBL" id="JAEHOE010000080">
    <property type="protein sequence ID" value="KAG2488786.1"/>
    <property type="molecule type" value="Genomic_DNA"/>
</dbReference>
<keyword evidence="2" id="KW-1185">Reference proteome</keyword>
<comment type="caution">
    <text evidence="1">The sequence shown here is derived from an EMBL/GenBank/DDBJ whole genome shotgun (WGS) entry which is preliminary data.</text>
</comment>
<protein>
    <submittedName>
        <fullName evidence="1">Uncharacterized protein</fullName>
    </submittedName>
</protein>
<evidence type="ECO:0000313" key="1">
    <source>
        <dbReference type="EMBL" id="KAG2488786.1"/>
    </source>
</evidence>
<proteinExistence type="predicted"/>
<evidence type="ECO:0000313" key="2">
    <source>
        <dbReference type="Proteomes" id="UP000612055"/>
    </source>
</evidence>